<dbReference type="GO" id="GO:0009319">
    <property type="term" value="C:cytochrome o ubiquinol oxidase complex"/>
    <property type="evidence" value="ECO:0007669"/>
    <property type="project" value="TreeGrafter"/>
</dbReference>
<evidence type="ECO:0000256" key="4">
    <source>
        <dbReference type="ARBA" id="ARBA00022692"/>
    </source>
</evidence>
<dbReference type="InterPro" id="IPR050968">
    <property type="entry name" value="Cytochrome_c_oxidase_bac_sub4"/>
</dbReference>
<dbReference type="GO" id="GO:0015078">
    <property type="term" value="F:proton transmembrane transporter activity"/>
    <property type="evidence" value="ECO:0007669"/>
    <property type="project" value="TreeGrafter"/>
</dbReference>
<dbReference type="AlphaFoldDB" id="A0A2T2WED5"/>
<evidence type="ECO:0000313" key="8">
    <source>
        <dbReference type="EMBL" id="PSR20615.1"/>
    </source>
</evidence>
<evidence type="ECO:0000256" key="1">
    <source>
        <dbReference type="ARBA" id="ARBA00004651"/>
    </source>
</evidence>
<comment type="similarity">
    <text evidence="2">Belongs to the cytochrome c oxidase bacterial subunit 4 family.</text>
</comment>
<feature type="transmembrane region" description="Helical" evidence="7">
    <location>
        <begin position="64"/>
        <end position="86"/>
    </location>
</feature>
<protein>
    <submittedName>
        <fullName evidence="8">Cytochrome C oxidase subunit IV</fullName>
    </submittedName>
</protein>
<evidence type="ECO:0000256" key="7">
    <source>
        <dbReference type="SAM" id="Phobius"/>
    </source>
</evidence>
<name>A0A2T2WED5_9FIRM</name>
<dbReference type="InterPro" id="IPR005171">
    <property type="entry name" value="Cyt_c_oxidase_su4_prok"/>
</dbReference>
<sequence>MQMERDISHVPTGRGDEVEIHGLAPHLHMTRFPTQQIIGYLVSLLLTLFAFALVAYHWLPLNLLVIVVVCLAFVQGAIQLGIYMHLREGRGTLWHLPVLGLAGFVGLGIVGFSIWIMLFKSGVS</sequence>
<dbReference type="GO" id="GO:0009486">
    <property type="term" value="F:cytochrome bo3 ubiquinol oxidase activity"/>
    <property type="evidence" value="ECO:0007669"/>
    <property type="project" value="TreeGrafter"/>
</dbReference>
<evidence type="ECO:0000256" key="5">
    <source>
        <dbReference type="ARBA" id="ARBA00022989"/>
    </source>
</evidence>
<dbReference type="GO" id="GO:0015990">
    <property type="term" value="P:electron transport coupled proton transport"/>
    <property type="evidence" value="ECO:0007669"/>
    <property type="project" value="TreeGrafter"/>
</dbReference>
<keyword evidence="5 7" id="KW-1133">Transmembrane helix</keyword>
<dbReference type="Proteomes" id="UP000241848">
    <property type="component" value="Unassembled WGS sequence"/>
</dbReference>
<dbReference type="Pfam" id="PF03626">
    <property type="entry name" value="COX4_pro"/>
    <property type="match status" value="1"/>
</dbReference>
<comment type="subcellular location">
    <subcellularLocation>
        <location evidence="1">Cell membrane</location>
        <topology evidence="1">Multi-pass membrane protein</topology>
    </subcellularLocation>
</comment>
<evidence type="ECO:0000313" key="9">
    <source>
        <dbReference type="Proteomes" id="UP000241848"/>
    </source>
</evidence>
<feature type="transmembrane region" description="Helical" evidence="7">
    <location>
        <begin position="98"/>
        <end position="118"/>
    </location>
</feature>
<keyword evidence="3" id="KW-1003">Cell membrane</keyword>
<reference evidence="8 9" key="1">
    <citation type="journal article" date="2014" name="BMC Genomics">
        <title>Comparison of environmental and isolate Sulfobacillus genomes reveals diverse carbon, sulfur, nitrogen, and hydrogen metabolisms.</title>
        <authorList>
            <person name="Justice N.B."/>
            <person name="Norman A."/>
            <person name="Brown C.T."/>
            <person name="Singh A."/>
            <person name="Thomas B.C."/>
            <person name="Banfield J.F."/>
        </authorList>
    </citation>
    <scope>NUCLEOTIDE SEQUENCE [LARGE SCALE GENOMIC DNA]</scope>
    <source>
        <strain evidence="8">AMDSBA3</strain>
    </source>
</reference>
<keyword evidence="6 7" id="KW-0472">Membrane</keyword>
<feature type="transmembrane region" description="Helical" evidence="7">
    <location>
        <begin position="37"/>
        <end position="58"/>
    </location>
</feature>
<comment type="caution">
    <text evidence="8">The sequence shown here is derived from an EMBL/GenBank/DDBJ whole genome shotgun (WGS) entry which is preliminary data.</text>
</comment>
<gene>
    <name evidence="8" type="ORF">C7B45_13960</name>
</gene>
<accession>A0A2T2WED5</accession>
<evidence type="ECO:0000256" key="3">
    <source>
        <dbReference type="ARBA" id="ARBA00022475"/>
    </source>
</evidence>
<dbReference type="GO" id="GO:0005886">
    <property type="term" value="C:plasma membrane"/>
    <property type="evidence" value="ECO:0007669"/>
    <property type="project" value="UniProtKB-SubCell"/>
</dbReference>
<proteinExistence type="inferred from homology"/>
<evidence type="ECO:0000256" key="6">
    <source>
        <dbReference type="ARBA" id="ARBA00023136"/>
    </source>
</evidence>
<dbReference type="PANTHER" id="PTHR36835:SF1">
    <property type="entry name" value="CYTOCHROME BO(3) UBIQUINOL OXIDASE SUBUNIT 4"/>
    <property type="match status" value="1"/>
</dbReference>
<dbReference type="GO" id="GO:0019646">
    <property type="term" value="P:aerobic electron transport chain"/>
    <property type="evidence" value="ECO:0007669"/>
    <property type="project" value="TreeGrafter"/>
</dbReference>
<dbReference type="PANTHER" id="PTHR36835">
    <property type="entry name" value="CYTOCHROME BO(3) UBIQUINOL OXIDASE SUBUNIT 4"/>
    <property type="match status" value="1"/>
</dbReference>
<dbReference type="EMBL" id="PXYV01000055">
    <property type="protein sequence ID" value="PSR20615.1"/>
    <property type="molecule type" value="Genomic_DNA"/>
</dbReference>
<evidence type="ECO:0000256" key="2">
    <source>
        <dbReference type="ARBA" id="ARBA00008079"/>
    </source>
</evidence>
<organism evidence="8 9">
    <name type="scientific">Sulfobacillus acidophilus</name>
    <dbReference type="NCBI Taxonomy" id="53633"/>
    <lineage>
        <taxon>Bacteria</taxon>
        <taxon>Bacillati</taxon>
        <taxon>Bacillota</taxon>
        <taxon>Clostridia</taxon>
        <taxon>Eubacteriales</taxon>
        <taxon>Clostridiales Family XVII. Incertae Sedis</taxon>
        <taxon>Sulfobacillus</taxon>
    </lineage>
</organism>
<keyword evidence="4 7" id="KW-0812">Transmembrane</keyword>